<dbReference type="AlphaFoldDB" id="A0A1V1P9M1"/>
<feature type="coiled-coil region" evidence="1">
    <location>
        <begin position="326"/>
        <end position="353"/>
    </location>
</feature>
<evidence type="ECO:0000256" key="2">
    <source>
        <dbReference type="SAM" id="Phobius"/>
    </source>
</evidence>
<gene>
    <name evidence="3" type="ORF">OMM_02375</name>
</gene>
<evidence type="ECO:0000313" key="4">
    <source>
        <dbReference type="Proteomes" id="UP000189670"/>
    </source>
</evidence>
<name>A0A1V1P9M1_9BACT</name>
<organism evidence="3 4">
    <name type="scientific">Candidatus Magnetoglobus multicellularis str. Araruama</name>
    <dbReference type="NCBI Taxonomy" id="890399"/>
    <lineage>
        <taxon>Bacteria</taxon>
        <taxon>Pseudomonadati</taxon>
        <taxon>Thermodesulfobacteriota</taxon>
        <taxon>Desulfobacteria</taxon>
        <taxon>Desulfobacterales</taxon>
        <taxon>Desulfobacteraceae</taxon>
        <taxon>Candidatus Magnetoglobus</taxon>
    </lineage>
</organism>
<dbReference type="EMBL" id="ATBP01000250">
    <property type="protein sequence ID" value="ETR71587.1"/>
    <property type="molecule type" value="Genomic_DNA"/>
</dbReference>
<keyword evidence="2" id="KW-0472">Membrane</keyword>
<proteinExistence type="predicted"/>
<reference evidence="4" key="1">
    <citation type="submission" date="2012-11" db="EMBL/GenBank/DDBJ databases">
        <authorList>
            <person name="Lucero-Rivera Y.E."/>
            <person name="Tovar-Ramirez D."/>
        </authorList>
    </citation>
    <scope>NUCLEOTIDE SEQUENCE [LARGE SCALE GENOMIC DNA]</scope>
    <source>
        <strain evidence="4">Araruama</strain>
    </source>
</reference>
<comment type="caution">
    <text evidence="3">The sequence shown here is derived from an EMBL/GenBank/DDBJ whole genome shotgun (WGS) entry which is preliminary data.</text>
</comment>
<feature type="transmembrane region" description="Helical" evidence="2">
    <location>
        <begin position="20"/>
        <end position="39"/>
    </location>
</feature>
<protein>
    <submittedName>
        <fullName evidence="3">Uncharacterized protein</fullName>
    </submittedName>
</protein>
<sequence>MYVYILIFINSIFYIGERMLRVNLLLIVMLFLGIACIQLDRRFQDFHLDDKNYDKKMQARSIEKSKNAEKNDVCYFFDSKTRSLAPDWFCSENNLEAVGFCKIIDNNIDEAMKCAECEARNRLATQLKVDIKVIFKRYLSYVNDEIFDQIKSESEQSTNVSISTKILNHTRNNNWYYVQVQFLNDNLEELVKSISGEKLWKELLGKVSEDKIINELSERNIEIKKSINKNSLFISDLTNSQKNLRNKLTSIRKSVDSNADYLTNVIKAKLDNIDEKYDTMEEAIESNSNSLTIIKLELANAIQYYTKLFDTTSNNTNTLTEVKFKVSNMNNMLKILNEKLSNSIKELTDVQLQYSKITETVNSNAHLLTDAIKQQKILNDQYIRLDEKLMNIKNAVESKDTIDCLFAKYLIQRNVEFGFRRLCDETNKKCSKIASQLEEKCSKLNIEINRKKLKFRETQKIKPKKDQLINEQ</sequence>
<keyword evidence="1" id="KW-0175">Coiled coil</keyword>
<keyword evidence="2" id="KW-1133">Transmembrane helix</keyword>
<evidence type="ECO:0000313" key="3">
    <source>
        <dbReference type="EMBL" id="ETR71587.1"/>
    </source>
</evidence>
<dbReference type="Proteomes" id="UP000189670">
    <property type="component" value="Unassembled WGS sequence"/>
</dbReference>
<evidence type="ECO:0000256" key="1">
    <source>
        <dbReference type="SAM" id="Coils"/>
    </source>
</evidence>
<accession>A0A1V1P9M1</accession>
<keyword evidence="2" id="KW-0812">Transmembrane</keyword>